<dbReference type="InterPro" id="IPR029063">
    <property type="entry name" value="SAM-dependent_MTases_sf"/>
</dbReference>
<sequence length="32" mass="3608">MAVRIYGNREIKTLSGEATRPTSARVREALFN</sequence>
<keyword evidence="1" id="KW-0808">Transferase</keyword>
<accession>A0A2W4WSZ5</accession>
<organism evidence="1 2">
    <name type="scientific">Phormidesmis priestleyi</name>
    <dbReference type="NCBI Taxonomy" id="268141"/>
    <lineage>
        <taxon>Bacteria</taxon>
        <taxon>Bacillati</taxon>
        <taxon>Cyanobacteriota</taxon>
        <taxon>Cyanophyceae</taxon>
        <taxon>Leptolyngbyales</taxon>
        <taxon>Leptolyngbyaceae</taxon>
        <taxon>Phormidesmis</taxon>
    </lineage>
</organism>
<evidence type="ECO:0000313" key="1">
    <source>
        <dbReference type="EMBL" id="PZO46307.1"/>
    </source>
</evidence>
<dbReference type="Gene3D" id="3.40.50.150">
    <property type="entry name" value="Vaccinia Virus protein VP39"/>
    <property type="match status" value="1"/>
</dbReference>
<feature type="non-terminal residue" evidence="1">
    <location>
        <position position="32"/>
    </location>
</feature>
<proteinExistence type="predicted"/>
<evidence type="ECO:0000313" key="2">
    <source>
        <dbReference type="Proteomes" id="UP000249794"/>
    </source>
</evidence>
<dbReference type="GO" id="GO:0032259">
    <property type="term" value="P:methylation"/>
    <property type="evidence" value="ECO:0007669"/>
    <property type="project" value="UniProtKB-KW"/>
</dbReference>
<dbReference type="EMBL" id="QBMP01000316">
    <property type="protein sequence ID" value="PZO46307.1"/>
    <property type="molecule type" value="Genomic_DNA"/>
</dbReference>
<dbReference type="Pfam" id="PF03602">
    <property type="entry name" value="Cons_hypoth95"/>
    <property type="match status" value="1"/>
</dbReference>
<dbReference type="STRING" id="1850361.GCA_001650195_02508"/>
<keyword evidence="1" id="KW-0489">Methyltransferase</keyword>
<comment type="caution">
    <text evidence="1">The sequence shown here is derived from an EMBL/GenBank/DDBJ whole genome shotgun (WGS) entry which is preliminary data.</text>
</comment>
<name>A0A2W4WSZ5_9CYAN</name>
<dbReference type="GO" id="GO:0008168">
    <property type="term" value="F:methyltransferase activity"/>
    <property type="evidence" value="ECO:0007669"/>
    <property type="project" value="UniProtKB-KW"/>
</dbReference>
<gene>
    <name evidence="1" type="ORF">DCF15_20500</name>
</gene>
<dbReference type="Proteomes" id="UP000249794">
    <property type="component" value="Unassembled WGS sequence"/>
</dbReference>
<protein>
    <submittedName>
        <fullName evidence="1">16S rRNA (Guanine(966)-N(2))-methyltransferase RsmD</fullName>
    </submittedName>
</protein>
<dbReference type="AlphaFoldDB" id="A0A2W4WSZ5"/>
<reference evidence="2" key="1">
    <citation type="submission" date="2018-04" db="EMBL/GenBank/DDBJ databases">
        <authorList>
            <person name="Cornet L."/>
        </authorList>
    </citation>
    <scope>NUCLEOTIDE SEQUENCE [LARGE SCALE GENOMIC DNA]</scope>
</reference>
<reference evidence="1 2" key="2">
    <citation type="submission" date="2018-06" db="EMBL/GenBank/DDBJ databases">
        <title>Metagenomic assembly of (sub)arctic Cyanobacteria and their associated microbiome from non-axenic cultures.</title>
        <authorList>
            <person name="Baurain D."/>
        </authorList>
    </citation>
    <scope>NUCLEOTIDE SEQUENCE [LARGE SCALE GENOMIC DNA]</scope>
    <source>
        <strain evidence="1">ULC027bin1</strain>
    </source>
</reference>